<dbReference type="InterPro" id="IPR019197">
    <property type="entry name" value="Biotin-prot_ligase_N"/>
</dbReference>
<dbReference type="Proteomes" id="UP001306508">
    <property type="component" value="Unassembled WGS sequence"/>
</dbReference>
<reference evidence="3" key="1">
    <citation type="submission" date="2023-07" db="EMBL/GenBank/DDBJ databases">
        <title>A draft genome of Kazachstania heterogenica Y-27499.</title>
        <authorList>
            <person name="Donic C."/>
            <person name="Kralova J.S."/>
            <person name="Fidel L."/>
            <person name="Ben-Dor S."/>
            <person name="Jung S."/>
        </authorList>
    </citation>
    <scope>NUCLEOTIDE SEQUENCE [LARGE SCALE GENOMIC DNA]</scope>
    <source>
        <strain evidence="3">Y27499</strain>
    </source>
</reference>
<name>A0AAN7WMT4_9SACH</name>
<dbReference type="Pfam" id="PF09825">
    <property type="entry name" value="BPL_N"/>
    <property type="match status" value="1"/>
</dbReference>
<dbReference type="PANTHER" id="PTHR12835">
    <property type="entry name" value="BIOTIN PROTEIN LIGASE"/>
    <property type="match status" value="1"/>
</dbReference>
<keyword evidence="3" id="KW-1185">Reference proteome</keyword>
<evidence type="ECO:0000259" key="1">
    <source>
        <dbReference type="PROSITE" id="PS51733"/>
    </source>
</evidence>
<accession>A0AAN7WMT4</accession>
<dbReference type="SUPFAM" id="SSF55681">
    <property type="entry name" value="Class II aaRS and biotin synthetases"/>
    <property type="match status" value="1"/>
</dbReference>
<dbReference type="EMBL" id="JAWIZZ010000045">
    <property type="protein sequence ID" value="KAK5779943.1"/>
    <property type="molecule type" value="Genomic_DNA"/>
</dbReference>
<sequence length="686" mass="76382">MNVLVYNGPGTTPGSVKHTVETLRDFLEPYYAVSTVSAKVLELEPWVGKTSALVFPGGADLPYVKECKPIIPKIKQFVYGGGIFIGFCAGGYFGTSKVEFAQGDPNMEVTGRRDLAFFPGIGRGPAFKGFQYNSEIGAKAAKLITCYGEEVYNYFNGGAVFVDADIKSNVEVLAHYAQQTDVLYADVNELNIKPAAVVLCKAGEGKILLTGTHPEFIPKILERSKDYELLKPTIALLKNTDEKRKAFVRFILTKTGLNCNNEFGNVRAPNLTPIFVASPRNYDNILHMKDLLLKNFNYLDSQENYVEGQDGTDKFRFYEGFSKSHDVASKILQEQEPEDVTKPIIFPTREEILPPSELIPNFDMHKYFQHLKPRNTLGSMLMYGEVVTSTSSLLNNNNGLLSSIPENSTIHIGTIQVLGRGRGGNIWVNPKGVAAATAVVNLPLVSPTSQQKISIVFVQYISMLAYCKAITSYGEGYSDLPVRIKWPNDLYALNPNYYYKNKMKILNTGFDHSLVPLVDIEPAYLKISGLLVNTHFINNKYTLLLGCGLNISSDGPTTSLNSWVDILNVERKEAGLPALSHIEPEILQAYYMNNLEELLSRFVDYGGKSILPEYYKYWLHSNQIVTLSSHGNIRTKICGITEDYGLLIAKELNFNSTNDYTGAIYHLQPDGNTFDIFRGLIAKKVL</sequence>
<dbReference type="Gene3D" id="3.30.930.10">
    <property type="entry name" value="Bira Bifunctional Protein, Domain 2"/>
    <property type="match status" value="1"/>
</dbReference>
<comment type="caution">
    <text evidence="2">The sequence shown here is derived from an EMBL/GenBank/DDBJ whole genome shotgun (WGS) entry which is preliminary data.</text>
</comment>
<protein>
    <recommendedName>
        <fullName evidence="1">BPL/LPL catalytic domain-containing protein</fullName>
    </recommendedName>
</protein>
<dbReference type="InterPro" id="IPR045864">
    <property type="entry name" value="aa-tRNA-synth_II/BPL/LPL"/>
</dbReference>
<dbReference type="PROSITE" id="PS51733">
    <property type="entry name" value="BPL_LPL_CATALYTIC"/>
    <property type="match status" value="1"/>
</dbReference>
<dbReference type="CDD" id="cd03144">
    <property type="entry name" value="GATase1_ScBLP_like"/>
    <property type="match status" value="1"/>
</dbReference>
<dbReference type="GO" id="GO:0004077">
    <property type="term" value="F:biotin--[biotin carboxyl-carrier protein] ligase activity"/>
    <property type="evidence" value="ECO:0007669"/>
    <property type="project" value="TreeGrafter"/>
</dbReference>
<gene>
    <name evidence="2" type="ORF">RI543_002482</name>
</gene>
<dbReference type="PANTHER" id="PTHR12835:SF5">
    <property type="entry name" value="BIOTIN--PROTEIN LIGASE"/>
    <property type="match status" value="1"/>
</dbReference>
<organism evidence="2 3">
    <name type="scientific">Arxiozyma heterogenica</name>
    <dbReference type="NCBI Taxonomy" id="278026"/>
    <lineage>
        <taxon>Eukaryota</taxon>
        <taxon>Fungi</taxon>
        <taxon>Dikarya</taxon>
        <taxon>Ascomycota</taxon>
        <taxon>Saccharomycotina</taxon>
        <taxon>Saccharomycetes</taxon>
        <taxon>Saccharomycetales</taxon>
        <taxon>Saccharomycetaceae</taxon>
        <taxon>Arxiozyma</taxon>
    </lineage>
</organism>
<dbReference type="InterPro" id="IPR029062">
    <property type="entry name" value="Class_I_gatase-like"/>
</dbReference>
<dbReference type="Pfam" id="PF03099">
    <property type="entry name" value="BPL_LplA_LipB"/>
    <property type="match status" value="1"/>
</dbReference>
<evidence type="ECO:0000313" key="3">
    <source>
        <dbReference type="Proteomes" id="UP001306508"/>
    </source>
</evidence>
<evidence type="ECO:0000313" key="2">
    <source>
        <dbReference type="EMBL" id="KAK5779943.1"/>
    </source>
</evidence>
<proteinExistence type="predicted"/>
<dbReference type="GO" id="GO:0005737">
    <property type="term" value="C:cytoplasm"/>
    <property type="evidence" value="ECO:0007669"/>
    <property type="project" value="TreeGrafter"/>
</dbReference>
<dbReference type="InterPro" id="IPR004143">
    <property type="entry name" value="BPL_LPL_catalytic"/>
</dbReference>
<dbReference type="SUPFAM" id="SSF52317">
    <property type="entry name" value="Class I glutamine amidotransferase-like"/>
    <property type="match status" value="1"/>
</dbReference>
<dbReference type="AlphaFoldDB" id="A0AAN7WMT4"/>
<feature type="domain" description="BPL/LPL catalytic" evidence="1">
    <location>
        <begin position="371"/>
        <end position="603"/>
    </location>
</feature>